<accession>A0A6I3IU57</accession>
<organism evidence="1 2">
    <name type="scientific">Arsenicicoccus cauae</name>
    <dbReference type="NCBI Taxonomy" id="2663847"/>
    <lineage>
        <taxon>Bacteria</taxon>
        <taxon>Bacillati</taxon>
        <taxon>Actinomycetota</taxon>
        <taxon>Actinomycetes</taxon>
        <taxon>Micrococcales</taxon>
        <taxon>Intrasporangiaceae</taxon>
        <taxon>Arsenicicoccus</taxon>
    </lineage>
</organism>
<comment type="caution">
    <text evidence="1">The sequence shown here is derived from an EMBL/GenBank/DDBJ whole genome shotgun (WGS) entry which is preliminary data.</text>
</comment>
<dbReference type="RefSeq" id="WP_154593116.1">
    <property type="nucleotide sequence ID" value="NZ_WLVL01000026.1"/>
</dbReference>
<reference evidence="1 2" key="1">
    <citation type="submission" date="2019-11" db="EMBL/GenBank/DDBJ databases">
        <title>Whole genome sequencing identifies a novel species of the genus Arsenicicoccus isolated from human blood.</title>
        <authorList>
            <person name="Jeong J.H."/>
            <person name="Kweon O.J."/>
            <person name="Kim H.R."/>
            <person name="Kim T.-H."/>
            <person name="Ha S.-M."/>
            <person name="Lee M.-K."/>
        </authorList>
    </citation>
    <scope>NUCLEOTIDE SEQUENCE [LARGE SCALE GENOMIC DNA]</scope>
    <source>
        <strain evidence="1 2">MKL-02</strain>
    </source>
</reference>
<sequence length="189" mass="21534">MFTRTPILDCDSPLARALPRAEFTEHHDTVVAAPPERAWDALMGIRWADLALGRPLFAVRTLGRLELADTLVTDPRGPGRPTHVDPPHYYASGLAGRPWEPRADAQRPIESLDQLREFTEPGWLRYGMDFRLTPLAGGRTHLETTTRCDPTDEVARRRFRAYWTVIRPFSGILRRDLLRAIRTRAERGA</sequence>
<name>A0A6I3IU57_9MICO</name>
<dbReference type="AlphaFoldDB" id="A0A6I3IU57"/>
<protein>
    <recommendedName>
        <fullName evidence="3">DUF2867 domain-containing protein</fullName>
    </recommendedName>
</protein>
<dbReference type="EMBL" id="WLVL01000026">
    <property type="protein sequence ID" value="MTB71811.1"/>
    <property type="molecule type" value="Genomic_DNA"/>
</dbReference>
<proteinExistence type="predicted"/>
<evidence type="ECO:0008006" key="3">
    <source>
        <dbReference type="Google" id="ProtNLM"/>
    </source>
</evidence>
<gene>
    <name evidence="1" type="ORF">GGG17_07490</name>
</gene>
<keyword evidence="2" id="KW-1185">Reference proteome</keyword>
<evidence type="ECO:0000313" key="1">
    <source>
        <dbReference type="EMBL" id="MTB71811.1"/>
    </source>
</evidence>
<dbReference type="SUPFAM" id="SSF55961">
    <property type="entry name" value="Bet v1-like"/>
    <property type="match status" value="1"/>
</dbReference>
<evidence type="ECO:0000313" key="2">
    <source>
        <dbReference type="Proteomes" id="UP000431092"/>
    </source>
</evidence>
<dbReference type="Proteomes" id="UP000431092">
    <property type="component" value="Unassembled WGS sequence"/>
</dbReference>